<dbReference type="InterPro" id="IPR003660">
    <property type="entry name" value="HAMP_dom"/>
</dbReference>
<keyword evidence="10 12" id="KW-1133">Transmembrane helix</keyword>
<dbReference type="InterPro" id="IPR003594">
    <property type="entry name" value="HATPase_dom"/>
</dbReference>
<dbReference type="PROSITE" id="PS50109">
    <property type="entry name" value="HIS_KIN"/>
    <property type="match status" value="1"/>
</dbReference>
<evidence type="ECO:0000256" key="1">
    <source>
        <dbReference type="ARBA" id="ARBA00000085"/>
    </source>
</evidence>
<dbReference type="SMART" id="SM00388">
    <property type="entry name" value="HisKA"/>
    <property type="match status" value="1"/>
</dbReference>
<dbReference type="GO" id="GO:0005524">
    <property type="term" value="F:ATP binding"/>
    <property type="evidence" value="ECO:0007669"/>
    <property type="project" value="UniProtKB-KW"/>
</dbReference>
<dbReference type="SUPFAM" id="SSF47384">
    <property type="entry name" value="Homodimeric domain of signal transducing histidine kinase"/>
    <property type="match status" value="1"/>
</dbReference>
<feature type="transmembrane region" description="Helical" evidence="12">
    <location>
        <begin position="175"/>
        <end position="197"/>
    </location>
</feature>
<evidence type="ECO:0000259" key="13">
    <source>
        <dbReference type="PROSITE" id="PS50109"/>
    </source>
</evidence>
<dbReference type="GO" id="GO:0000155">
    <property type="term" value="F:phosphorelay sensor kinase activity"/>
    <property type="evidence" value="ECO:0007669"/>
    <property type="project" value="InterPro"/>
</dbReference>
<organism evidence="15">
    <name type="scientific">Faucicola osloensis</name>
    <name type="common">Moraxella osloensis</name>
    <dbReference type="NCBI Taxonomy" id="34062"/>
    <lineage>
        <taxon>Bacteria</taxon>
        <taxon>Pseudomonadati</taxon>
        <taxon>Pseudomonadota</taxon>
        <taxon>Gammaproteobacteria</taxon>
        <taxon>Moraxellales</taxon>
        <taxon>Moraxellaceae</taxon>
        <taxon>Faucicola</taxon>
    </lineage>
</organism>
<dbReference type="InterPro" id="IPR003661">
    <property type="entry name" value="HisK_dim/P_dom"/>
</dbReference>
<accession>A0A6P1KJG2</accession>
<feature type="domain" description="Histidine kinase" evidence="13">
    <location>
        <begin position="257"/>
        <end position="479"/>
    </location>
</feature>
<keyword evidence="11" id="KW-0902">Two-component regulatory system</keyword>
<feature type="transmembrane region" description="Helical" evidence="12">
    <location>
        <begin position="15"/>
        <end position="36"/>
    </location>
</feature>
<evidence type="ECO:0000259" key="14">
    <source>
        <dbReference type="PROSITE" id="PS50885"/>
    </source>
</evidence>
<evidence type="ECO:0000256" key="6">
    <source>
        <dbReference type="ARBA" id="ARBA00022692"/>
    </source>
</evidence>
<dbReference type="PROSITE" id="PS50885">
    <property type="entry name" value="HAMP"/>
    <property type="match status" value="1"/>
</dbReference>
<dbReference type="SMART" id="SM00387">
    <property type="entry name" value="HATPase_c"/>
    <property type="match status" value="1"/>
</dbReference>
<evidence type="ECO:0000256" key="11">
    <source>
        <dbReference type="ARBA" id="ARBA00023012"/>
    </source>
</evidence>
<evidence type="ECO:0000256" key="12">
    <source>
        <dbReference type="SAM" id="Phobius"/>
    </source>
</evidence>
<keyword evidence="6 12" id="KW-0812">Transmembrane</keyword>
<dbReference type="InterPro" id="IPR050428">
    <property type="entry name" value="TCS_sensor_his_kinase"/>
</dbReference>
<comment type="catalytic activity">
    <reaction evidence="1">
        <text>ATP + protein L-histidine = ADP + protein N-phospho-L-histidine.</text>
        <dbReference type="EC" id="2.7.13.3"/>
    </reaction>
</comment>
<keyword evidence="4" id="KW-0597">Phosphoprotein</keyword>
<name>A0A6P1KJG2_FAUOS</name>
<dbReference type="SUPFAM" id="SSF55874">
    <property type="entry name" value="ATPase domain of HSP90 chaperone/DNA topoisomerase II/histidine kinase"/>
    <property type="match status" value="1"/>
</dbReference>
<evidence type="ECO:0000256" key="4">
    <source>
        <dbReference type="ARBA" id="ARBA00022553"/>
    </source>
</evidence>
<proteinExistence type="predicted"/>
<dbReference type="Gene3D" id="3.30.565.10">
    <property type="entry name" value="Histidine kinase-like ATPase, C-terminal domain"/>
    <property type="match status" value="1"/>
</dbReference>
<comment type="subcellular location">
    <subcellularLocation>
        <location evidence="2">Membrane</location>
        <topology evidence="2">Multi-pass membrane protein</topology>
    </subcellularLocation>
</comment>
<keyword evidence="12" id="KW-0472">Membrane</keyword>
<dbReference type="AlphaFoldDB" id="A0A6P1KJG2"/>
<reference evidence="15" key="1">
    <citation type="journal article" date="2020" name="Microbiol. Resour. Announc.">
        <title>Complete Genome Sequence of Moraxella osloensis Strain YV1, Isolated from an Australian Wastewater Treatment Plant.</title>
        <authorList>
            <person name="Batinovic S."/>
            <person name="Rice D.T.F."/>
            <person name="Seviour R.J."/>
            <person name="Petrovski S."/>
        </authorList>
    </citation>
    <scope>NUCLEOTIDE SEQUENCE</scope>
    <source>
        <strain evidence="15">YV1</strain>
    </source>
</reference>
<evidence type="ECO:0000313" key="15">
    <source>
        <dbReference type="EMBL" id="QHG10107.1"/>
    </source>
</evidence>
<evidence type="ECO:0000256" key="9">
    <source>
        <dbReference type="ARBA" id="ARBA00022840"/>
    </source>
</evidence>
<keyword evidence="7" id="KW-0547">Nucleotide-binding</keyword>
<dbReference type="Gene3D" id="1.10.287.130">
    <property type="match status" value="1"/>
</dbReference>
<evidence type="ECO:0000256" key="7">
    <source>
        <dbReference type="ARBA" id="ARBA00022741"/>
    </source>
</evidence>
<dbReference type="Pfam" id="PF02518">
    <property type="entry name" value="HATPase_c"/>
    <property type="match status" value="1"/>
</dbReference>
<dbReference type="PANTHER" id="PTHR45436">
    <property type="entry name" value="SENSOR HISTIDINE KINASE YKOH"/>
    <property type="match status" value="1"/>
</dbReference>
<dbReference type="InterPro" id="IPR036097">
    <property type="entry name" value="HisK_dim/P_sf"/>
</dbReference>
<dbReference type="GO" id="GO:0005886">
    <property type="term" value="C:plasma membrane"/>
    <property type="evidence" value="ECO:0007669"/>
    <property type="project" value="TreeGrafter"/>
</dbReference>
<dbReference type="EMBL" id="CP047226">
    <property type="protein sequence ID" value="QHG10107.1"/>
    <property type="molecule type" value="Genomic_DNA"/>
</dbReference>
<evidence type="ECO:0000256" key="3">
    <source>
        <dbReference type="ARBA" id="ARBA00012438"/>
    </source>
</evidence>
<dbReference type="PANTHER" id="PTHR45436:SF14">
    <property type="entry name" value="SENSOR PROTEIN QSEC"/>
    <property type="match status" value="1"/>
</dbReference>
<dbReference type="Pfam" id="PF00512">
    <property type="entry name" value="HisKA"/>
    <property type="match status" value="1"/>
</dbReference>
<feature type="domain" description="HAMP" evidence="14">
    <location>
        <begin position="198"/>
        <end position="249"/>
    </location>
</feature>
<dbReference type="CDD" id="cd00082">
    <property type="entry name" value="HisKA"/>
    <property type="match status" value="1"/>
</dbReference>
<evidence type="ECO:0000256" key="5">
    <source>
        <dbReference type="ARBA" id="ARBA00022679"/>
    </source>
</evidence>
<keyword evidence="9" id="KW-0067">ATP-binding</keyword>
<dbReference type="EC" id="2.7.13.3" evidence="3"/>
<gene>
    <name evidence="15" type="ORF">GSF12_09570</name>
</gene>
<dbReference type="InterPro" id="IPR005467">
    <property type="entry name" value="His_kinase_dom"/>
</dbReference>
<evidence type="ECO:0000256" key="10">
    <source>
        <dbReference type="ARBA" id="ARBA00022989"/>
    </source>
</evidence>
<evidence type="ECO:0000256" key="2">
    <source>
        <dbReference type="ARBA" id="ARBA00004141"/>
    </source>
</evidence>
<sequence>MTPTTQKPYSIQRQLLNSLLIGLPIIWLSITLISVWRLSHEINEINDTQITQLARYLIGISQDVKLHLTNPANEPKILNLENGLLSGDLGDAEEDYMGFAIWDQNGKLLMADKDGQHFTFLPKQHGFLENNSAYQELNPFSHSWRLFYAHDDATNHLIAIGQNLNSRQEIIYKSLTIQLVPSLIGVLLLIMLTWLSVRRGFVPLKRISDLLSTRSPEDKTPLSVDTPLEIQPLLNALNGLFDKVADTLEREKRFTADASHELRSPLTAIKLQTDVLQQTILQANLTDSQTDALLSHCRQISHSNERANRLVEQLLILAKLAPQQGLDPQTFAPIDWIALSNDILSEVNRRAREKNSQLRRDVLVDAKAILPLTGNATLIGILLRNLLDNAIRYSPDHTTIRLVLDRDVITVIDNGNGVAPIDLARLSERFFRPAGQAEIGSGLGLSIVRRIAELHGLQITMQNLEQNGQICGFQVNLFKR</sequence>
<keyword evidence="5" id="KW-0808">Transferase</keyword>
<keyword evidence="8 15" id="KW-0418">Kinase</keyword>
<protein>
    <recommendedName>
        <fullName evidence="3">histidine kinase</fullName>
        <ecNumber evidence="3">2.7.13.3</ecNumber>
    </recommendedName>
</protein>
<dbReference type="InterPro" id="IPR036890">
    <property type="entry name" value="HATPase_C_sf"/>
</dbReference>
<evidence type="ECO:0000256" key="8">
    <source>
        <dbReference type="ARBA" id="ARBA00022777"/>
    </source>
</evidence>